<dbReference type="PROSITE" id="PS50043">
    <property type="entry name" value="HTH_LUXR_2"/>
    <property type="match status" value="1"/>
</dbReference>
<comment type="caution">
    <text evidence="8">The sequence shown here is derived from an EMBL/GenBank/DDBJ whole genome shotgun (WGS) entry which is preliminary data.</text>
</comment>
<proteinExistence type="predicted"/>
<dbReference type="InterPro" id="IPR058245">
    <property type="entry name" value="NreC/VraR/RcsB-like_REC"/>
</dbReference>
<evidence type="ECO:0000313" key="9">
    <source>
        <dbReference type="Proteomes" id="UP000647172"/>
    </source>
</evidence>
<dbReference type="SMART" id="SM00421">
    <property type="entry name" value="HTH_LUXR"/>
    <property type="match status" value="1"/>
</dbReference>
<accession>A0A919MVS1</accession>
<dbReference type="GO" id="GO:0006355">
    <property type="term" value="P:regulation of DNA-templated transcription"/>
    <property type="evidence" value="ECO:0007669"/>
    <property type="project" value="InterPro"/>
</dbReference>
<dbReference type="SUPFAM" id="SSF52172">
    <property type="entry name" value="CheY-like"/>
    <property type="match status" value="1"/>
</dbReference>
<keyword evidence="1 5" id="KW-0597">Phosphoprotein</keyword>
<reference evidence="8" key="1">
    <citation type="submission" date="2021-01" db="EMBL/GenBank/DDBJ databases">
        <title>Whole genome shotgun sequence of Actinoplanes nipponensis NBRC 14063.</title>
        <authorList>
            <person name="Komaki H."/>
            <person name="Tamura T."/>
        </authorList>
    </citation>
    <scope>NUCLEOTIDE SEQUENCE</scope>
    <source>
        <strain evidence="8">NBRC 14063</strain>
    </source>
</reference>
<dbReference type="PROSITE" id="PS00622">
    <property type="entry name" value="HTH_LUXR_1"/>
    <property type="match status" value="1"/>
</dbReference>
<evidence type="ECO:0000259" key="7">
    <source>
        <dbReference type="PROSITE" id="PS50110"/>
    </source>
</evidence>
<dbReference type="CDD" id="cd17535">
    <property type="entry name" value="REC_NarL-like"/>
    <property type="match status" value="1"/>
</dbReference>
<dbReference type="SUPFAM" id="SSF46894">
    <property type="entry name" value="C-terminal effector domain of the bipartite response regulators"/>
    <property type="match status" value="1"/>
</dbReference>
<dbReference type="GO" id="GO:0003677">
    <property type="term" value="F:DNA binding"/>
    <property type="evidence" value="ECO:0007669"/>
    <property type="project" value="UniProtKB-KW"/>
</dbReference>
<dbReference type="PROSITE" id="PS50110">
    <property type="entry name" value="RESPONSE_REGULATORY"/>
    <property type="match status" value="1"/>
</dbReference>
<feature type="domain" description="Response regulatory" evidence="7">
    <location>
        <begin position="12"/>
        <end position="128"/>
    </location>
</feature>
<evidence type="ECO:0000256" key="1">
    <source>
        <dbReference type="ARBA" id="ARBA00022553"/>
    </source>
</evidence>
<evidence type="ECO:0000256" key="4">
    <source>
        <dbReference type="ARBA" id="ARBA00023163"/>
    </source>
</evidence>
<dbReference type="SMART" id="SM00448">
    <property type="entry name" value="REC"/>
    <property type="match status" value="1"/>
</dbReference>
<dbReference type="AlphaFoldDB" id="A0A919MVS1"/>
<evidence type="ECO:0000256" key="2">
    <source>
        <dbReference type="ARBA" id="ARBA00023015"/>
    </source>
</evidence>
<keyword evidence="9" id="KW-1185">Reference proteome</keyword>
<keyword evidence="2" id="KW-0805">Transcription regulation</keyword>
<dbReference type="InterPro" id="IPR039420">
    <property type="entry name" value="WalR-like"/>
</dbReference>
<dbReference type="InterPro" id="IPR011006">
    <property type="entry name" value="CheY-like_superfamily"/>
</dbReference>
<keyword evidence="4" id="KW-0804">Transcription</keyword>
<dbReference type="PANTHER" id="PTHR43214:SF24">
    <property type="entry name" value="TRANSCRIPTIONAL REGULATORY PROTEIN NARL-RELATED"/>
    <property type="match status" value="1"/>
</dbReference>
<dbReference type="Proteomes" id="UP000647172">
    <property type="component" value="Unassembled WGS sequence"/>
</dbReference>
<evidence type="ECO:0000256" key="3">
    <source>
        <dbReference type="ARBA" id="ARBA00023125"/>
    </source>
</evidence>
<sequence>MTAAEGRARPIRLAIVDDDPLVRAGLRILLGGSPDIEVVAEAGDGAQAAALADAHWPDVVLMDIRMPEVDGLTATRRLRARPAPPQVIVLTTFHADEHVLDALRAGASGFLLKDTPPRDIIEAVRTVAGGSATLSPAVIRQLIDHVADPAAGPRRDSARARLDPLTEREREVALALGRGWSNAEIGAALAMSLPTVKGHVSRLLTKLGLNNRVQVALLVHDAELL</sequence>
<feature type="modified residue" description="4-aspartylphosphate" evidence="5">
    <location>
        <position position="63"/>
    </location>
</feature>
<protein>
    <submittedName>
        <fullName evidence="8">DNA-binding response regulator</fullName>
    </submittedName>
</protein>
<feature type="domain" description="HTH luxR-type" evidence="6">
    <location>
        <begin position="158"/>
        <end position="223"/>
    </location>
</feature>
<name>A0A919MVS1_9ACTN</name>
<dbReference type="InterPro" id="IPR001789">
    <property type="entry name" value="Sig_transdc_resp-reg_receiver"/>
</dbReference>
<dbReference type="GO" id="GO:0000160">
    <property type="term" value="P:phosphorelay signal transduction system"/>
    <property type="evidence" value="ECO:0007669"/>
    <property type="project" value="InterPro"/>
</dbReference>
<dbReference type="CDD" id="cd06170">
    <property type="entry name" value="LuxR_C_like"/>
    <property type="match status" value="1"/>
</dbReference>
<dbReference type="Pfam" id="PF00196">
    <property type="entry name" value="GerE"/>
    <property type="match status" value="1"/>
</dbReference>
<dbReference type="PRINTS" id="PR00038">
    <property type="entry name" value="HTHLUXR"/>
</dbReference>
<dbReference type="InterPro" id="IPR000792">
    <property type="entry name" value="Tscrpt_reg_LuxR_C"/>
</dbReference>
<organism evidence="8 9">
    <name type="scientific">Actinoplanes nipponensis</name>
    <dbReference type="NCBI Taxonomy" id="135950"/>
    <lineage>
        <taxon>Bacteria</taxon>
        <taxon>Bacillati</taxon>
        <taxon>Actinomycetota</taxon>
        <taxon>Actinomycetes</taxon>
        <taxon>Micromonosporales</taxon>
        <taxon>Micromonosporaceae</taxon>
        <taxon>Actinoplanes</taxon>
    </lineage>
</organism>
<dbReference type="InterPro" id="IPR016032">
    <property type="entry name" value="Sig_transdc_resp-reg_C-effctor"/>
</dbReference>
<keyword evidence="3 8" id="KW-0238">DNA-binding</keyword>
<evidence type="ECO:0000259" key="6">
    <source>
        <dbReference type="PROSITE" id="PS50043"/>
    </source>
</evidence>
<dbReference type="Gene3D" id="3.40.50.2300">
    <property type="match status" value="1"/>
</dbReference>
<dbReference type="EMBL" id="BOMQ01000059">
    <property type="protein sequence ID" value="GIE51455.1"/>
    <property type="molecule type" value="Genomic_DNA"/>
</dbReference>
<dbReference type="PANTHER" id="PTHR43214">
    <property type="entry name" value="TWO-COMPONENT RESPONSE REGULATOR"/>
    <property type="match status" value="1"/>
</dbReference>
<evidence type="ECO:0000256" key="5">
    <source>
        <dbReference type="PROSITE-ProRule" id="PRU00169"/>
    </source>
</evidence>
<gene>
    <name evidence="8" type="ORF">Ani05nite_49890</name>
</gene>
<evidence type="ECO:0000313" key="8">
    <source>
        <dbReference type="EMBL" id="GIE51455.1"/>
    </source>
</evidence>
<dbReference type="Pfam" id="PF00072">
    <property type="entry name" value="Response_reg"/>
    <property type="match status" value="1"/>
</dbReference>